<accession>A0A1S4ASF8</accession>
<evidence type="ECO:0000256" key="1">
    <source>
        <dbReference type="SAM" id="Coils"/>
    </source>
</evidence>
<feature type="coiled-coil region" evidence="1">
    <location>
        <begin position="25"/>
        <end position="94"/>
    </location>
</feature>
<proteinExistence type="predicted"/>
<dbReference type="PaxDb" id="4097-A0A1S4ASF8"/>
<name>A0A1S4ASF8_TOBAC</name>
<dbReference type="RefSeq" id="XP_016479443.1">
    <property type="nucleotide sequence ID" value="XM_016623957.1"/>
</dbReference>
<keyword evidence="1" id="KW-0175">Coiled coil</keyword>
<protein>
    <submittedName>
        <fullName evidence="2">Centrosomal protein of 112 kDa-like</fullName>
    </submittedName>
</protein>
<gene>
    <name evidence="2" type="primary">LOC107800734</name>
</gene>
<evidence type="ECO:0000313" key="2">
    <source>
        <dbReference type="RefSeq" id="XP_016479443.1"/>
    </source>
</evidence>
<sequence>MQAIGRFRVDLSQCEAELRKVLGERDDLLLLCSKKEEAIKDLQADLAKVREERVELDQQLQQKIEKIGLLREEVDQIRTECNQWKETIDRLAAEKETILTKLLSADV</sequence>
<organism evidence="2">
    <name type="scientific">Nicotiana tabacum</name>
    <name type="common">Common tobacco</name>
    <dbReference type="NCBI Taxonomy" id="4097"/>
    <lineage>
        <taxon>Eukaryota</taxon>
        <taxon>Viridiplantae</taxon>
        <taxon>Streptophyta</taxon>
        <taxon>Embryophyta</taxon>
        <taxon>Tracheophyta</taxon>
        <taxon>Spermatophyta</taxon>
        <taxon>Magnoliopsida</taxon>
        <taxon>eudicotyledons</taxon>
        <taxon>Gunneridae</taxon>
        <taxon>Pentapetalae</taxon>
        <taxon>asterids</taxon>
        <taxon>lamiids</taxon>
        <taxon>Solanales</taxon>
        <taxon>Solanaceae</taxon>
        <taxon>Nicotianoideae</taxon>
        <taxon>Nicotianeae</taxon>
        <taxon>Nicotiana</taxon>
    </lineage>
</organism>
<dbReference type="OrthoDB" id="1237563at2759"/>
<dbReference type="KEGG" id="nta:107800734"/>
<dbReference type="AlphaFoldDB" id="A0A1S4ASF8"/>
<reference evidence="2" key="1">
    <citation type="submission" date="2025-08" db="UniProtKB">
        <authorList>
            <consortium name="RefSeq"/>
        </authorList>
    </citation>
    <scope>IDENTIFICATION</scope>
</reference>